<sequence>MRSLYKSEPGRRIIAHWCRAQLESWPVAHRRSLVSVDGALAHATFLGTGPARVVFVPGTNFNAATCLAVAETLASRWPTMVVDLPGQPGLASGERPAAPLRSWYGSMLAGVLDAVDARDVVVVGNSLGAAVALSCTSDRIAARVLYSPGGIIPLRTDALLLRRSLAWLLRPSASRSRRLLELFVAPGAAPSASTVDWMELVARYCKTTLAPRPLSPELLERWRGTPLVAAVGAHDRFLPPDRLAPAVESALGTRLRILPGVGHLAVEERPADVLALVGEALALCAARPSPNPERPQNID</sequence>
<feature type="domain" description="AB hydrolase-1" evidence="1">
    <location>
        <begin position="53"/>
        <end position="275"/>
    </location>
</feature>
<accession>A0A426V3I2</accession>
<dbReference type="RefSeq" id="WP_125245895.1">
    <property type="nucleotide sequence ID" value="NZ_RSEB01000001.1"/>
</dbReference>
<keyword evidence="3" id="KW-1185">Reference proteome</keyword>
<dbReference type="Proteomes" id="UP000277256">
    <property type="component" value="Unassembled WGS sequence"/>
</dbReference>
<dbReference type="InterPro" id="IPR000073">
    <property type="entry name" value="AB_hydrolase_1"/>
</dbReference>
<reference evidence="2 3" key="1">
    <citation type="submission" date="2018-12" db="EMBL/GenBank/DDBJ databases">
        <title>Glycomyces sp. YIM 121974 draft genome.</title>
        <authorList>
            <person name="Li Q."/>
        </authorList>
    </citation>
    <scope>NUCLEOTIDE SEQUENCE [LARGE SCALE GENOMIC DNA]</scope>
    <source>
        <strain evidence="2 3">YIM 121974</strain>
    </source>
</reference>
<evidence type="ECO:0000313" key="2">
    <source>
        <dbReference type="EMBL" id="RRS01417.1"/>
    </source>
</evidence>
<proteinExistence type="predicted"/>
<gene>
    <name evidence="2" type="ORF">EIW28_01180</name>
</gene>
<dbReference type="SUPFAM" id="SSF53474">
    <property type="entry name" value="alpha/beta-Hydrolases"/>
    <property type="match status" value="1"/>
</dbReference>
<name>A0A426V3I2_9ACTN</name>
<dbReference type="Pfam" id="PF12697">
    <property type="entry name" value="Abhydrolase_6"/>
    <property type="match status" value="1"/>
</dbReference>
<evidence type="ECO:0000313" key="3">
    <source>
        <dbReference type="Proteomes" id="UP000277256"/>
    </source>
</evidence>
<protein>
    <submittedName>
        <fullName evidence="2">Alpha/beta hydrolase</fullName>
    </submittedName>
</protein>
<dbReference type="EMBL" id="RSEB01000001">
    <property type="protein sequence ID" value="RRS01417.1"/>
    <property type="molecule type" value="Genomic_DNA"/>
</dbReference>
<comment type="caution">
    <text evidence="2">The sequence shown here is derived from an EMBL/GenBank/DDBJ whole genome shotgun (WGS) entry which is preliminary data.</text>
</comment>
<dbReference type="OrthoDB" id="5513277at2"/>
<dbReference type="InterPro" id="IPR029058">
    <property type="entry name" value="AB_hydrolase_fold"/>
</dbReference>
<dbReference type="PANTHER" id="PTHR43689:SF8">
    <property type="entry name" value="ALPHA_BETA-HYDROLASES SUPERFAMILY PROTEIN"/>
    <property type="match status" value="1"/>
</dbReference>
<evidence type="ECO:0000259" key="1">
    <source>
        <dbReference type="Pfam" id="PF12697"/>
    </source>
</evidence>
<dbReference type="PANTHER" id="PTHR43689">
    <property type="entry name" value="HYDROLASE"/>
    <property type="match status" value="1"/>
</dbReference>
<dbReference type="Gene3D" id="3.40.50.1820">
    <property type="entry name" value="alpha/beta hydrolase"/>
    <property type="match status" value="1"/>
</dbReference>
<organism evidence="2 3">
    <name type="scientific">Glycomyces terrestris</name>
    <dbReference type="NCBI Taxonomy" id="2493553"/>
    <lineage>
        <taxon>Bacteria</taxon>
        <taxon>Bacillati</taxon>
        <taxon>Actinomycetota</taxon>
        <taxon>Actinomycetes</taxon>
        <taxon>Glycomycetales</taxon>
        <taxon>Glycomycetaceae</taxon>
        <taxon>Glycomyces</taxon>
    </lineage>
</organism>
<dbReference type="AlphaFoldDB" id="A0A426V3I2"/>
<keyword evidence="2" id="KW-0378">Hydrolase</keyword>
<dbReference type="GO" id="GO:0016787">
    <property type="term" value="F:hydrolase activity"/>
    <property type="evidence" value="ECO:0007669"/>
    <property type="project" value="UniProtKB-KW"/>
</dbReference>